<comment type="caution">
    <text evidence="1">The sequence shown here is derived from an EMBL/GenBank/DDBJ whole genome shotgun (WGS) entry which is preliminary data.</text>
</comment>
<organism evidence="1 2">
    <name type="scientific">Planomonospora corallina</name>
    <dbReference type="NCBI Taxonomy" id="1806052"/>
    <lineage>
        <taxon>Bacteria</taxon>
        <taxon>Bacillati</taxon>
        <taxon>Actinomycetota</taxon>
        <taxon>Actinomycetes</taxon>
        <taxon>Streptosporangiales</taxon>
        <taxon>Streptosporangiaceae</taxon>
        <taxon>Planomonospora</taxon>
    </lineage>
</organism>
<gene>
    <name evidence="1" type="ORF">ACFOWE_14530</name>
</gene>
<reference evidence="2" key="1">
    <citation type="journal article" date="2019" name="Int. J. Syst. Evol. Microbiol.">
        <title>The Global Catalogue of Microorganisms (GCM) 10K type strain sequencing project: providing services to taxonomists for standard genome sequencing and annotation.</title>
        <authorList>
            <consortium name="The Broad Institute Genomics Platform"/>
            <consortium name="The Broad Institute Genome Sequencing Center for Infectious Disease"/>
            <person name="Wu L."/>
            <person name="Ma J."/>
        </authorList>
    </citation>
    <scope>NUCLEOTIDE SEQUENCE [LARGE SCALE GENOMIC DNA]</scope>
    <source>
        <strain evidence="2">TBRC 4489</strain>
    </source>
</reference>
<dbReference type="Proteomes" id="UP001595850">
    <property type="component" value="Unassembled WGS sequence"/>
</dbReference>
<dbReference type="Pfam" id="PF13814">
    <property type="entry name" value="Replic_Relax"/>
    <property type="match status" value="1"/>
</dbReference>
<accession>A0ABV8I917</accession>
<dbReference type="InterPro" id="IPR025855">
    <property type="entry name" value="Replic_Relax"/>
</dbReference>
<sequence length="282" mass="31240">MARNPRSLRQPTGPRADPALLGELAARLTERDHDLLATVFEHRVLTTHQIEHIFFTRPQIARRRLAVLHRLAALERFRPWAPTGSSPCHWVLGPAGAAVLAAQRGIGVTRLGYRRDAAMSVCLSSRLGHLIGVNDFFAGLHRHARRSEGTTRVAEWWSERRCAALWGDLARPDAYGRWIENGDQVDFFLEHDTGSEPLAKVARKLNDYADLAEATGITTPVLLWLPSVRREANLRELIGVPEVPVATAVHTLIGDGPAGRVWLACGSQGPRRRLAELADLPL</sequence>
<dbReference type="EMBL" id="JBHSBM010000017">
    <property type="protein sequence ID" value="MFC4059517.1"/>
    <property type="molecule type" value="Genomic_DNA"/>
</dbReference>
<proteinExistence type="predicted"/>
<keyword evidence="2" id="KW-1185">Reference proteome</keyword>
<evidence type="ECO:0000313" key="1">
    <source>
        <dbReference type="EMBL" id="MFC4059517.1"/>
    </source>
</evidence>
<protein>
    <submittedName>
        <fullName evidence="1">Replication-relaxation family protein</fullName>
    </submittedName>
</protein>
<dbReference type="RefSeq" id="WP_377287865.1">
    <property type="nucleotide sequence ID" value="NZ_JBHSBM010000017.1"/>
</dbReference>
<name>A0ABV8I917_9ACTN</name>
<evidence type="ECO:0000313" key="2">
    <source>
        <dbReference type="Proteomes" id="UP001595850"/>
    </source>
</evidence>